<dbReference type="Proteomes" id="UP001141806">
    <property type="component" value="Unassembled WGS sequence"/>
</dbReference>
<dbReference type="CDD" id="cd22160">
    <property type="entry name" value="F-box_AtFBL13-like"/>
    <property type="match status" value="1"/>
</dbReference>
<dbReference type="Gene3D" id="1.20.1280.50">
    <property type="match status" value="1"/>
</dbReference>
<dbReference type="OrthoDB" id="1848700at2759"/>
<feature type="domain" description="F-box" evidence="1">
    <location>
        <begin position="8"/>
        <end position="44"/>
    </location>
</feature>
<dbReference type="PANTHER" id="PTHR31900:SF30">
    <property type="entry name" value="SUPERFAMILY PROTEIN, PUTATIVE-RELATED"/>
    <property type="match status" value="1"/>
</dbReference>
<dbReference type="InterPro" id="IPR053781">
    <property type="entry name" value="F-box_AtFBL13-like"/>
</dbReference>
<dbReference type="Gene3D" id="3.80.10.10">
    <property type="entry name" value="Ribonuclease Inhibitor"/>
    <property type="match status" value="1"/>
</dbReference>
<proteinExistence type="predicted"/>
<dbReference type="SMART" id="SM00579">
    <property type="entry name" value="FBD"/>
    <property type="match status" value="1"/>
</dbReference>
<dbReference type="InterPro" id="IPR055411">
    <property type="entry name" value="LRR_FXL15/At3g58940/PEG3-like"/>
</dbReference>
<protein>
    <recommendedName>
        <fullName evidence="1">F-box domain-containing protein</fullName>
    </recommendedName>
</protein>
<gene>
    <name evidence="2" type="ORF">NE237_031867</name>
</gene>
<dbReference type="SMART" id="SM00256">
    <property type="entry name" value="FBOX"/>
    <property type="match status" value="1"/>
</dbReference>
<dbReference type="PANTHER" id="PTHR31900">
    <property type="entry name" value="F-BOX/RNI SUPERFAMILY PROTEIN-RELATED"/>
    <property type="match status" value="1"/>
</dbReference>
<dbReference type="AlphaFoldDB" id="A0A9Q0R303"/>
<dbReference type="Pfam" id="PF24758">
    <property type="entry name" value="LRR_At5g56370"/>
    <property type="match status" value="1"/>
</dbReference>
<evidence type="ECO:0000313" key="2">
    <source>
        <dbReference type="EMBL" id="KAJ4981030.1"/>
    </source>
</evidence>
<name>A0A9Q0R303_9MAGN</name>
<dbReference type="SUPFAM" id="SSF81383">
    <property type="entry name" value="F-box domain"/>
    <property type="match status" value="1"/>
</dbReference>
<sequence>METKDKNGDLISSLPEPIIHHILSWIDMKYVVQMSILSRRWRDLWAHVPHLNFDHELFPDEGNNKSYFLDFVDRVMSARDGFTIQRFQLFGGCYCDFDRINSWIGVAVRCNVQELHVIVNVSTRQPVVMLPHLLFTCKSLRVLKLDLGSNSKRPQLILPDSSALTGLKTLHLGSFSLVDGELASKFFSSCPVLEKLIITNCNLMTTKDLHISSLLLKKLMIEISVEDHKSFDHIQDFNGLTGCKIKICAPNLTSFRCRDNMARDYVLENICSLYNADIDLFLENHLDNELTTLPSESREEHAKYVVDWLRRLYDVKALSLSSMFIWVISEVRGIIEGGLPVPFSDLRYLKVKTRLYTDSIRGILYLLKRCPGVESLVFEIAGKNYLLSPIYQSWDEEKLNIPTKLYWESLFPLQCSLYRLKSVEIWNFFGYMHEVILLKFLLKNAAALEKLVIHTSDEWKYDADNRLIKFGEDLQTFPRASPRVQTLLF</sequence>
<dbReference type="EMBL" id="JAMYWD010000001">
    <property type="protein sequence ID" value="KAJ4981030.1"/>
    <property type="molecule type" value="Genomic_DNA"/>
</dbReference>
<dbReference type="InterPro" id="IPR001810">
    <property type="entry name" value="F-box_dom"/>
</dbReference>
<dbReference type="InterPro" id="IPR006566">
    <property type="entry name" value="FBD"/>
</dbReference>
<dbReference type="InterPro" id="IPR032675">
    <property type="entry name" value="LRR_dom_sf"/>
</dbReference>
<dbReference type="SUPFAM" id="SSF52047">
    <property type="entry name" value="RNI-like"/>
    <property type="match status" value="1"/>
</dbReference>
<keyword evidence="3" id="KW-1185">Reference proteome</keyword>
<dbReference type="InterPro" id="IPR036047">
    <property type="entry name" value="F-box-like_dom_sf"/>
</dbReference>
<dbReference type="InterPro" id="IPR050232">
    <property type="entry name" value="FBL13/AtMIF1-like"/>
</dbReference>
<organism evidence="2 3">
    <name type="scientific">Protea cynaroides</name>
    <dbReference type="NCBI Taxonomy" id="273540"/>
    <lineage>
        <taxon>Eukaryota</taxon>
        <taxon>Viridiplantae</taxon>
        <taxon>Streptophyta</taxon>
        <taxon>Embryophyta</taxon>
        <taxon>Tracheophyta</taxon>
        <taxon>Spermatophyta</taxon>
        <taxon>Magnoliopsida</taxon>
        <taxon>Proteales</taxon>
        <taxon>Proteaceae</taxon>
        <taxon>Protea</taxon>
    </lineage>
</organism>
<dbReference type="Pfam" id="PF08387">
    <property type="entry name" value="FBD"/>
    <property type="match status" value="1"/>
</dbReference>
<accession>A0A9Q0R303</accession>
<dbReference type="PROSITE" id="PS50181">
    <property type="entry name" value="FBOX"/>
    <property type="match status" value="1"/>
</dbReference>
<evidence type="ECO:0000259" key="1">
    <source>
        <dbReference type="PROSITE" id="PS50181"/>
    </source>
</evidence>
<comment type="caution">
    <text evidence="2">The sequence shown here is derived from an EMBL/GenBank/DDBJ whole genome shotgun (WGS) entry which is preliminary data.</text>
</comment>
<evidence type="ECO:0000313" key="3">
    <source>
        <dbReference type="Proteomes" id="UP001141806"/>
    </source>
</evidence>
<dbReference type="Pfam" id="PF00646">
    <property type="entry name" value="F-box"/>
    <property type="match status" value="1"/>
</dbReference>
<reference evidence="2" key="1">
    <citation type="journal article" date="2023" name="Plant J.">
        <title>The genome of the king protea, Protea cynaroides.</title>
        <authorList>
            <person name="Chang J."/>
            <person name="Duong T.A."/>
            <person name="Schoeman C."/>
            <person name="Ma X."/>
            <person name="Roodt D."/>
            <person name="Barker N."/>
            <person name="Li Z."/>
            <person name="Van de Peer Y."/>
            <person name="Mizrachi E."/>
        </authorList>
    </citation>
    <scope>NUCLEOTIDE SEQUENCE</scope>
    <source>
        <tissue evidence="2">Young leaves</tissue>
    </source>
</reference>